<keyword evidence="6 11" id="KW-0798">TonB box</keyword>
<dbReference type="Gene3D" id="2.40.170.20">
    <property type="entry name" value="TonB-dependent receptor, beta-barrel domain"/>
    <property type="match status" value="1"/>
</dbReference>
<dbReference type="OrthoDB" id="9768177at2"/>
<feature type="domain" description="TonB-dependent receptor plug" evidence="13">
    <location>
        <begin position="138"/>
        <end position="263"/>
    </location>
</feature>
<evidence type="ECO:0000256" key="4">
    <source>
        <dbReference type="ARBA" id="ARBA00022692"/>
    </source>
</evidence>
<evidence type="ECO:0000256" key="2">
    <source>
        <dbReference type="ARBA" id="ARBA00022448"/>
    </source>
</evidence>
<dbReference type="STRING" id="687842.ASU31_17115"/>
<reference evidence="14 15" key="1">
    <citation type="submission" date="2015-11" db="EMBL/GenBank/DDBJ databases">
        <title>Sequence of Pedobacter ginsenosidimutans.</title>
        <authorList>
            <person name="Carson E."/>
            <person name="Keyser V."/>
            <person name="Newman J."/>
            <person name="Miller J."/>
        </authorList>
    </citation>
    <scope>NUCLEOTIDE SEQUENCE [LARGE SCALE GENOMIC DNA]</scope>
    <source>
        <strain evidence="14 15">KACC 14530</strain>
    </source>
</reference>
<name>A0A0T5VMZ5_9SPHI</name>
<feature type="domain" description="TonB-dependent receptor-like beta-barrel" evidence="12">
    <location>
        <begin position="450"/>
        <end position="885"/>
    </location>
</feature>
<keyword evidence="7 10" id="KW-0472">Membrane</keyword>
<keyword evidence="15" id="KW-1185">Reference proteome</keyword>
<comment type="similarity">
    <text evidence="10 11">Belongs to the TonB-dependent receptor family.</text>
</comment>
<proteinExistence type="inferred from homology"/>
<dbReference type="InterPro" id="IPR037066">
    <property type="entry name" value="Plug_dom_sf"/>
</dbReference>
<dbReference type="Pfam" id="PF00593">
    <property type="entry name" value="TonB_dep_Rec_b-barrel"/>
    <property type="match status" value="1"/>
</dbReference>
<keyword evidence="9 10" id="KW-0998">Cell outer membrane</keyword>
<evidence type="ECO:0000259" key="13">
    <source>
        <dbReference type="Pfam" id="PF07715"/>
    </source>
</evidence>
<comment type="subcellular location">
    <subcellularLocation>
        <location evidence="1 10">Cell outer membrane</location>
        <topology evidence="1 10">Multi-pass membrane protein</topology>
    </subcellularLocation>
</comment>
<dbReference type="InterPro" id="IPR012910">
    <property type="entry name" value="Plug_dom"/>
</dbReference>
<accession>A0A0T5VMZ5</accession>
<comment type="caution">
    <text evidence="14">The sequence shown here is derived from an EMBL/GenBank/DDBJ whole genome shotgun (WGS) entry which is preliminary data.</text>
</comment>
<keyword evidence="5" id="KW-0732">Signal</keyword>
<dbReference type="Gene3D" id="2.170.130.10">
    <property type="entry name" value="TonB-dependent receptor, plug domain"/>
    <property type="match status" value="1"/>
</dbReference>
<dbReference type="InterPro" id="IPR023997">
    <property type="entry name" value="TonB-dep_OMP_SusC/RagA_CS"/>
</dbReference>
<dbReference type="InterPro" id="IPR008969">
    <property type="entry name" value="CarboxyPept-like_regulatory"/>
</dbReference>
<evidence type="ECO:0000256" key="10">
    <source>
        <dbReference type="PROSITE-ProRule" id="PRU01360"/>
    </source>
</evidence>
<sequence length="1085" mass="118639">MNHYLSLSRWRTRLLLVICLAGLVPLGLSAKFSSKGLPILRQVQFSLTGKLTDEGGDGLPGVSIQNLRTKSGVISNGQGGYIIPVAQGDTIRFSMIGYQTINVIASNNKRVVNLTMKASVLELHSVAVTALGINRQERELGYSYSEVSGSEIDKAREPNVINSLAGKVPGLVITSTSGGPAGSSRVIIRGNTSVTGDNQPLYVIDGIPMDNSNYGSTGGGKFAEGFDLGDAISAINPDDIDKISVLKGPSASALYGSSAANGVILITTKKGKNKKDLGIDFNSTTSFETQLTQYDDYQYIYGQGRNGLLPTDQQQSLGTLFVNFGPRLDPSLSYIGFDGQQRSYGLVKNNIDGFFRTGSSYTNTLSLASNTETTNFRISASDIRVNDVVPNSGLRRNTFNFSGFSKFGKKLTLDTRVFYLNEDVNNRPALADNASNIGNSLIGLANNVDQAYFADHYKDANGRYLNWQNDYRLNPYWVVNEMKNESNKDRITGSFQANYKFNSWLSAQGRVSTDFTYFNFQKVSPISTPLMQTGVMDAVSNRYLTNQADILLTGTRSVSKDITLTARLGASLYRSRRYGTTNQYINQVITDKISPNSYATKTVIENDVRKQKNSVYGLLTASFKNYLYLDFTVRTDASSTLPVDNNTYTYPSVSGSFVFTDAFKVDKKILSFGKIRASVAEVGNDTDPYALNLYYNLAPISFQGVSLGTISSTTLPNANLRPTRTRSFEVGTNLKFLKDRIVFDATYYTQKSRDQINVIPAPTSSGFTRQVVNAGTIANKGIELSLSGSPVIGKDFSWDLNLNFARNVNDVLSLADGNPFISLADARWLGLSVVAMPGAPYGAILGYNYQYDPNGNVILDPTTLLPAISAQREVLGKGTYSWTGGVGTKVNYKNWSFGAVLDIKSGADLFSMTNYQAAYLGNSEMTLEGRDEWIQSEEARLSAGQTAAQWTAAGKVRGYVPQGVIKTTVNGNAVYTPNTAAVDPSVYWGRWANSNSAVPTRFIYDATYVKVRELTLTYRFDTKLTTRIGLRNLALSLVSRNPFILYKNVPNVDPDSNYQNGNGQGLEYGSLPSRRSFGFNLSAKF</sequence>
<evidence type="ECO:0000256" key="7">
    <source>
        <dbReference type="ARBA" id="ARBA00023136"/>
    </source>
</evidence>
<dbReference type="PANTHER" id="PTHR30069:SF29">
    <property type="entry name" value="HEMOGLOBIN AND HEMOGLOBIN-HAPTOGLOBIN-BINDING PROTEIN 1-RELATED"/>
    <property type="match status" value="1"/>
</dbReference>
<dbReference type="AlphaFoldDB" id="A0A0T5VMZ5"/>
<evidence type="ECO:0000256" key="8">
    <source>
        <dbReference type="ARBA" id="ARBA00023170"/>
    </source>
</evidence>
<evidence type="ECO:0000256" key="9">
    <source>
        <dbReference type="ARBA" id="ARBA00023237"/>
    </source>
</evidence>
<dbReference type="InterPro" id="IPR036942">
    <property type="entry name" value="Beta-barrel_TonB_sf"/>
</dbReference>
<dbReference type="InterPro" id="IPR000531">
    <property type="entry name" value="Beta-barrel_TonB"/>
</dbReference>
<dbReference type="SUPFAM" id="SSF49464">
    <property type="entry name" value="Carboxypeptidase regulatory domain-like"/>
    <property type="match status" value="1"/>
</dbReference>
<evidence type="ECO:0000256" key="6">
    <source>
        <dbReference type="ARBA" id="ARBA00023077"/>
    </source>
</evidence>
<evidence type="ECO:0000313" key="14">
    <source>
        <dbReference type="EMBL" id="KRT15033.1"/>
    </source>
</evidence>
<evidence type="ECO:0000256" key="5">
    <source>
        <dbReference type="ARBA" id="ARBA00022729"/>
    </source>
</evidence>
<dbReference type="NCBIfam" id="TIGR04057">
    <property type="entry name" value="SusC_RagA_signa"/>
    <property type="match status" value="1"/>
</dbReference>
<dbReference type="Proteomes" id="UP000051950">
    <property type="component" value="Unassembled WGS sequence"/>
</dbReference>
<organism evidence="14 15">
    <name type="scientific">Pedobacter ginsenosidimutans</name>
    <dbReference type="NCBI Taxonomy" id="687842"/>
    <lineage>
        <taxon>Bacteria</taxon>
        <taxon>Pseudomonadati</taxon>
        <taxon>Bacteroidota</taxon>
        <taxon>Sphingobacteriia</taxon>
        <taxon>Sphingobacteriales</taxon>
        <taxon>Sphingobacteriaceae</taxon>
        <taxon>Pedobacter</taxon>
    </lineage>
</organism>
<evidence type="ECO:0000313" key="15">
    <source>
        <dbReference type="Proteomes" id="UP000051950"/>
    </source>
</evidence>
<dbReference type="Pfam" id="PF13715">
    <property type="entry name" value="CarbopepD_reg_2"/>
    <property type="match status" value="1"/>
</dbReference>
<protein>
    <recommendedName>
        <fullName evidence="16">SusC/RagA family TonB-linked outer membrane protein</fullName>
    </recommendedName>
</protein>
<dbReference type="InterPro" id="IPR039426">
    <property type="entry name" value="TonB-dep_rcpt-like"/>
</dbReference>
<keyword evidence="8" id="KW-0675">Receptor</keyword>
<keyword evidence="3 10" id="KW-1134">Transmembrane beta strand</keyword>
<dbReference type="Pfam" id="PF07715">
    <property type="entry name" value="Plug"/>
    <property type="match status" value="1"/>
</dbReference>
<evidence type="ECO:0000259" key="12">
    <source>
        <dbReference type="Pfam" id="PF00593"/>
    </source>
</evidence>
<dbReference type="GO" id="GO:0015344">
    <property type="term" value="F:siderophore uptake transmembrane transporter activity"/>
    <property type="evidence" value="ECO:0007669"/>
    <property type="project" value="TreeGrafter"/>
</dbReference>
<keyword evidence="2 10" id="KW-0813">Transport</keyword>
<dbReference type="PANTHER" id="PTHR30069">
    <property type="entry name" value="TONB-DEPENDENT OUTER MEMBRANE RECEPTOR"/>
    <property type="match status" value="1"/>
</dbReference>
<keyword evidence="4 10" id="KW-0812">Transmembrane</keyword>
<dbReference type="PROSITE" id="PS52016">
    <property type="entry name" value="TONB_DEPENDENT_REC_3"/>
    <property type="match status" value="1"/>
</dbReference>
<evidence type="ECO:0000256" key="3">
    <source>
        <dbReference type="ARBA" id="ARBA00022452"/>
    </source>
</evidence>
<gene>
    <name evidence="14" type="ORF">ASU31_17115</name>
</gene>
<dbReference type="GO" id="GO:0044718">
    <property type="term" value="P:siderophore transmembrane transport"/>
    <property type="evidence" value="ECO:0007669"/>
    <property type="project" value="TreeGrafter"/>
</dbReference>
<dbReference type="InterPro" id="IPR023996">
    <property type="entry name" value="TonB-dep_OMP_SusC/RagA"/>
</dbReference>
<evidence type="ECO:0000256" key="11">
    <source>
        <dbReference type="RuleBase" id="RU003357"/>
    </source>
</evidence>
<evidence type="ECO:0000256" key="1">
    <source>
        <dbReference type="ARBA" id="ARBA00004571"/>
    </source>
</evidence>
<dbReference type="SUPFAM" id="SSF56935">
    <property type="entry name" value="Porins"/>
    <property type="match status" value="1"/>
</dbReference>
<dbReference type="RefSeq" id="WP_057933486.1">
    <property type="nucleotide sequence ID" value="NZ_LMZQ01000013.1"/>
</dbReference>
<dbReference type="EMBL" id="LMZQ01000013">
    <property type="protein sequence ID" value="KRT15033.1"/>
    <property type="molecule type" value="Genomic_DNA"/>
</dbReference>
<dbReference type="NCBIfam" id="TIGR04056">
    <property type="entry name" value="OMP_RagA_SusC"/>
    <property type="match status" value="1"/>
</dbReference>
<evidence type="ECO:0008006" key="16">
    <source>
        <dbReference type="Google" id="ProtNLM"/>
    </source>
</evidence>
<dbReference type="GO" id="GO:0009279">
    <property type="term" value="C:cell outer membrane"/>
    <property type="evidence" value="ECO:0007669"/>
    <property type="project" value="UniProtKB-SubCell"/>
</dbReference>